<dbReference type="Pfam" id="PF08263">
    <property type="entry name" value="LRRNT_2"/>
    <property type="match status" value="2"/>
</dbReference>
<evidence type="ECO:0000256" key="9">
    <source>
        <dbReference type="ARBA" id="ARBA00022989"/>
    </source>
</evidence>
<dbReference type="FunFam" id="3.80.10.10:FF:001678">
    <property type="entry name" value="Calmodulin-binding receptor kinase CaMRLK"/>
    <property type="match status" value="1"/>
</dbReference>
<feature type="region of interest" description="Disordered" evidence="13">
    <location>
        <begin position="1709"/>
        <end position="1733"/>
    </location>
</feature>
<dbReference type="Proteomes" id="UP000796880">
    <property type="component" value="Unassembled WGS sequence"/>
</dbReference>
<dbReference type="PRINTS" id="PR00019">
    <property type="entry name" value="LEURICHRPT"/>
</dbReference>
<feature type="transmembrane region" description="Helical" evidence="14">
    <location>
        <begin position="1743"/>
        <end position="1764"/>
    </location>
</feature>
<feature type="compositionally biased region" description="Basic and acidic residues" evidence="13">
    <location>
        <begin position="1712"/>
        <end position="1727"/>
    </location>
</feature>
<dbReference type="SMART" id="SM00369">
    <property type="entry name" value="LRR_TYP"/>
    <property type="match status" value="16"/>
</dbReference>
<dbReference type="InterPro" id="IPR003591">
    <property type="entry name" value="Leu-rich_rpt_typical-subtyp"/>
</dbReference>
<name>A0A8K0DRE8_9ROSA</name>
<evidence type="ECO:0000256" key="13">
    <source>
        <dbReference type="SAM" id="MobiDB-lite"/>
    </source>
</evidence>
<evidence type="ECO:0000313" key="17">
    <source>
        <dbReference type="Proteomes" id="UP000796880"/>
    </source>
</evidence>
<dbReference type="SMART" id="SM00365">
    <property type="entry name" value="LRR_SD22"/>
    <property type="match status" value="10"/>
</dbReference>
<dbReference type="PANTHER" id="PTHR48063">
    <property type="entry name" value="LRR RECEPTOR-LIKE KINASE"/>
    <property type="match status" value="1"/>
</dbReference>
<evidence type="ECO:0000256" key="7">
    <source>
        <dbReference type="ARBA" id="ARBA00022729"/>
    </source>
</evidence>
<keyword evidence="6 14" id="KW-0812">Transmembrane</keyword>
<organism evidence="16 17">
    <name type="scientific">Rhamnella rubrinervis</name>
    <dbReference type="NCBI Taxonomy" id="2594499"/>
    <lineage>
        <taxon>Eukaryota</taxon>
        <taxon>Viridiplantae</taxon>
        <taxon>Streptophyta</taxon>
        <taxon>Embryophyta</taxon>
        <taxon>Tracheophyta</taxon>
        <taxon>Spermatophyta</taxon>
        <taxon>Magnoliopsida</taxon>
        <taxon>eudicotyledons</taxon>
        <taxon>Gunneridae</taxon>
        <taxon>Pentapetalae</taxon>
        <taxon>rosids</taxon>
        <taxon>fabids</taxon>
        <taxon>Rosales</taxon>
        <taxon>Rhamnaceae</taxon>
        <taxon>rhamnoid group</taxon>
        <taxon>Rhamneae</taxon>
        <taxon>Rhamnella</taxon>
    </lineage>
</organism>
<dbReference type="GO" id="GO:0005886">
    <property type="term" value="C:plasma membrane"/>
    <property type="evidence" value="ECO:0007669"/>
    <property type="project" value="UniProtKB-SubCell"/>
</dbReference>
<dbReference type="FunFam" id="3.80.10.10:FF:001347">
    <property type="entry name" value="LRR receptor-like serine/threonine-protein kinase GSO2"/>
    <property type="match status" value="1"/>
</dbReference>
<feature type="domain" description="Leucine-rich repeat-containing N-terminal plant-type" evidence="15">
    <location>
        <begin position="103"/>
        <end position="141"/>
    </location>
</feature>
<evidence type="ECO:0000256" key="11">
    <source>
        <dbReference type="ARBA" id="ARBA00023170"/>
    </source>
</evidence>
<dbReference type="Pfam" id="PF13855">
    <property type="entry name" value="LRR_8"/>
    <property type="match status" value="5"/>
</dbReference>
<dbReference type="Gene3D" id="3.80.10.10">
    <property type="entry name" value="Ribonuclease Inhibitor"/>
    <property type="match status" value="8"/>
</dbReference>
<comment type="caution">
    <text evidence="16">The sequence shown here is derived from an EMBL/GenBank/DDBJ whole genome shotgun (WGS) entry which is preliminary data.</text>
</comment>
<sequence>MINGNSSNNYKAVGIEFFKPLKDQLQGKLPGMLNQLSELESLGLWEIKDIVDDHSPNSAMDRDQTTTHGPDVPGDVAILCVVMASSLCFATGAVGSNNVMCNDTEKKALLKFKHDLVDDSDVLSSWEIQKDCCRWKGIACNNQTGHVMVLDLHHVSDYYSPEQPLAGEISPSLLELPYLNYLDLSFNSFGGLGIPSFIASLSKLKQLKLASCGFIGPIPHQLGNLSNLLTLDLSGNYIAVNNLDWLSHLSSLKYLNLSGLNLSEAVSWPQSISKLSTLIELQLSSCNLPNVNPVSLPLINSSTSLQLLELSNNILIKSSIFFWVANISSNLLHIGLSGCQLQGPVPDIFTNMVSLESLDLSYNNLEGGIPKSFRNLCNLESLNLWQNNFSDRLHDSMEHLSCSEHSLKQLHLSGNPFWGPFPNLRRFLSLVDLYIDGTKLSGSLPEYLGHLSKLQSVSLVENHFTGSLPDFTGLQSLKMLFLARNKLNGSVPESMGKLSSLENLDLSSNSLDGVISEAQFSNLSRLRFLSISYNPLSFNLSSNWIPPFQLSGLDIISCNLGRAFPKWIRTQRKLDTLYLVNAGISDSIPNEFWDLSSSLVDLNLSFNKIHGKLPNLSSINSNFFMFDLSSNHLHGPLPPFLSNISTVNLSKNMFSGPLSSLCPTQARTQDPKLFHLDLSDNQLSGNLPNCWMQFQGIITLNLARNNFSGKIPHSMSYMENIVVLRLQDNNLSGEMPSFENCTELSVVDMGRNKLSGRVPEWIGGQWLPKLLVLRLQHNEFNGNLPSSLCSLPALLVLDLSYNRISGLLPQCLNNITSMSNDVEVIIILGLVKVVWKGLEVEFGQNLRLLRTIDISSNHLSGAIPDSITSLLKLVSLNLSRNNLDGNIPSKFGELSMLEALDLSRNQISGSIPESFSNLNFLGVLDLSHNNLRGRIPLGTQLQSFGASAYIGNEGLCGKPLPKGCPGDEIPQVPSVTNGNEQGDDDDDDDDGFISFGFYLSIGIGYFVGFWGVCGPLVLKRCWKCAYHVLFTIRRSCIHNFALTWVLCMVITTSINLGAASSNISRCIEREKQALLKFKQDLVGSSNTLASWEPKECCKWRGITYNNHTAIPHEIRNLSLLHTLDLSDNYAITVDNLQWLSHLSSLKYLDISLLDLSEAVSWLQSINKLTSLVEHLNRCDLPDADPSSLPHINSSKSLQVLELSGYNQFRGSFPELTRFPSLELLSLQHNNLNGSLTKCFGQLSQVRYLNLGFNRFRGSLPDFTGQTSLEELYLSNNQLNGSVPESVGQLSRLKMLDLSSNSLSGVIKEGHFLNLSRSQYLYISNNSLSFNLTSDWIPPFQLTALFAASCKLGPSFPKWLSTQRKLQSLDISKADISDSIPSWFWDMSPSLENMNLSFNQIHGMLPNLSSKSYSTIDLSSNHLYGPLPSFSPNTTTLILSNNMFSGPISSLCSTRLSLLNQLELSHNILSGELPTCWMQANNNFSGEIPNSLGKLSQIQILHLRLNNFSEEMPFLINCSGLVPLDLGENRISGKIPEWLGKNLTSLRVLRLKSNGFYGSMPISLCSLKAIQILDLSRNNLSGVLPQYLGNLTAMSSLGRAEGLIDFATLWWKGIETELGRNLKFLRSIDISSNHFSGKIPRTITRLLVLNSLNLSRNNFRGSIPGMLGQLKELESLDLSRNQLSGRIPLNTQLQSFSASSCAGNQGLCGLPLTKERPGDEKTTDREPDVSSGDENDDELLNLGFYVNLAVGFFMGFWGVCGTLVLKSSWRYAYLQFLNDPKDWIHVTTMVFKVRLQRRIAQIRFLDISVPAIQWNLHRN</sequence>
<keyword evidence="3" id="KW-1003">Cell membrane</keyword>
<dbReference type="InterPro" id="IPR032675">
    <property type="entry name" value="LRR_dom_sf"/>
</dbReference>
<dbReference type="InterPro" id="IPR013210">
    <property type="entry name" value="LRR_N_plant-typ"/>
</dbReference>
<keyword evidence="10 14" id="KW-0472">Membrane</keyword>
<dbReference type="PROSITE" id="PS51450">
    <property type="entry name" value="LRR"/>
    <property type="match status" value="1"/>
</dbReference>
<evidence type="ECO:0000256" key="12">
    <source>
        <dbReference type="ARBA" id="ARBA00023180"/>
    </source>
</evidence>
<keyword evidence="17" id="KW-1185">Reference proteome</keyword>
<feature type="transmembrane region" description="Helical" evidence="14">
    <location>
        <begin position="995"/>
        <end position="1018"/>
    </location>
</feature>
<keyword evidence="8" id="KW-0677">Repeat</keyword>
<evidence type="ECO:0000313" key="16">
    <source>
        <dbReference type="EMBL" id="KAF3432899.1"/>
    </source>
</evidence>
<evidence type="ECO:0000256" key="10">
    <source>
        <dbReference type="ARBA" id="ARBA00023136"/>
    </source>
</evidence>
<keyword evidence="9 14" id="KW-1133">Transmembrane helix</keyword>
<gene>
    <name evidence="16" type="ORF">FNV43_RR24001</name>
</gene>
<evidence type="ECO:0000256" key="8">
    <source>
        <dbReference type="ARBA" id="ARBA00022737"/>
    </source>
</evidence>
<evidence type="ECO:0000256" key="3">
    <source>
        <dbReference type="ARBA" id="ARBA00022475"/>
    </source>
</evidence>
<dbReference type="FunFam" id="3.80.10.10:FF:000095">
    <property type="entry name" value="LRR receptor-like serine/threonine-protein kinase GSO1"/>
    <property type="match status" value="2"/>
</dbReference>
<accession>A0A8K0DRE8</accession>
<dbReference type="EMBL" id="VOIH02000011">
    <property type="protein sequence ID" value="KAF3432899.1"/>
    <property type="molecule type" value="Genomic_DNA"/>
</dbReference>
<keyword evidence="7" id="KW-0732">Signal</keyword>
<dbReference type="PANTHER" id="PTHR48063:SF101">
    <property type="entry name" value="LRR RECEPTOR-LIKE SERINE_THREONINE-PROTEIN KINASE FLS2"/>
    <property type="match status" value="1"/>
</dbReference>
<evidence type="ECO:0000256" key="6">
    <source>
        <dbReference type="ARBA" id="ARBA00022692"/>
    </source>
</evidence>
<keyword evidence="11" id="KW-0675">Receptor</keyword>
<comment type="similarity">
    <text evidence="2">Belongs to the RLP family.</text>
</comment>
<keyword evidence="5" id="KW-0433">Leucine-rich repeat</keyword>
<dbReference type="FunFam" id="3.80.10.10:FF:000722">
    <property type="entry name" value="Leucine-rich repeat receptor-like protein kinase"/>
    <property type="match status" value="1"/>
</dbReference>
<evidence type="ECO:0000256" key="2">
    <source>
        <dbReference type="ARBA" id="ARBA00009592"/>
    </source>
</evidence>
<keyword evidence="4" id="KW-0597">Phosphoprotein</keyword>
<feature type="transmembrane region" description="Helical" evidence="14">
    <location>
        <begin position="1039"/>
        <end position="1059"/>
    </location>
</feature>
<dbReference type="OrthoDB" id="8731593at2759"/>
<evidence type="ECO:0000256" key="14">
    <source>
        <dbReference type="SAM" id="Phobius"/>
    </source>
</evidence>
<dbReference type="InterPro" id="IPR046956">
    <property type="entry name" value="RLP23-like"/>
</dbReference>
<evidence type="ECO:0000256" key="5">
    <source>
        <dbReference type="ARBA" id="ARBA00022614"/>
    </source>
</evidence>
<feature type="domain" description="Leucine-rich repeat-containing N-terminal plant-type" evidence="15">
    <location>
        <begin position="1069"/>
        <end position="1103"/>
    </location>
</feature>
<protein>
    <recommendedName>
        <fullName evidence="15">Leucine-rich repeat-containing N-terminal plant-type domain-containing protein</fullName>
    </recommendedName>
</protein>
<dbReference type="InterPro" id="IPR001611">
    <property type="entry name" value="Leu-rich_rpt"/>
</dbReference>
<dbReference type="Pfam" id="PF00560">
    <property type="entry name" value="LRR_1"/>
    <property type="match status" value="4"/>
</dbReference>
<dbReference type="SUPFAM" id="SSF52058">
    <property type="entry name" value="L domain-like"/>
    <property type="match status" value="7"/>
</dbReference>
<comment type="subcellular location">
    <subcellularLocation>
        <location evidence="1">Cell membrane</location>
        <topology evidence="1">Single-pass type I membrane protein</topology>
    </subcellularLocation>
</comment>
<reference evidence="16" key="1">
    <citation type="submission" date="2020-03" db="EMBL/GenBank/DDBJ databases">
        <title>A high-quality chromosome-level genome assembly of a woody plant with both climbing and erect habits, Rhamnella rubrinervis.</title>
        <authorList>
            <person name="Lu Z."/>
            <person name="Yang Y."/>
            <person name="Zhu X."/>
            <person name="Sun Y."/>
        </authorList>
    </citation>
    <scope>NUCLEOTIDE SEQUENCE</scope>
    <source>
        <strain evidence="16">BYM</strain>
        <tissue evidence="16">Leaf</tissue>
    </source>
</reference>
<evidence type="ECO:0000256" key="1">
    <source>
        <dbReference type="ARBA" id="ARBA00004251"/>
    </source>
</evidence>
<evidence type="ECO:0000256" key="4">
    <source>
        <dbReference type="ARBA" id="ARBA00022553"/>
    </source>
</evidence>
<evidence type="ECO:0000259" key="15">
    <source>
        <dbReference type="Pfam" id="PF08263"/>
    </source>
</evidence>
<keyword evidence="12" id="KW-0325">Glycoprotein</keyword>
<proteinExistence type="inferred from homology"/>